<organism evidence="1 2">
    <name type="scientific">Dentiscutata erythropus</name>
    <dbReference type="NCBI Taxonomy" id="1348616"/>
    <lineage>
        <taxon>Eukaryota</taxon>
        <taxon>Fungi</taxon>
        <taxon>Fungi incertae sedis</taxon>
        <taxon>Mucoromycota</taxon>
        <taxon>Glomeromycotina</taxon>
        <taxon>Glomeromycetes</taxon>
        <taxon>Diversisporales</taxon>
        <taxon>Gigasporaceae</taxon>
        <taxon>Dentiscutata</taxon>
    </lineage>
</organism>
<dbReference type="OrthoDB" id="2442217at2759"/>
<comment type="caution">
    <text evidence="1">The sequence shown here is derived from an EMBL/GenBank/DDBJ whole genome shotgun (WGS) entry which is preliminary data.</text>
</comment>
<reference evidence="1" key="1">
    <citation type="submission" date="2021-06" db="EMBL/GenBank/DDBJ databases">
        <authorList>
            <person name="Kallberg Y."/>
            <person name="Tangrot J."/>
            <person name="Rosling A."/>
        </authorList>
    </citation>
    <scope>NUCLEOTIDE SEQUENCE</scope>
    <source>
        <strain evidence="1">MA453B</strain>
    </source>
</reference>
<feature type="non-terminal residue" evidence="1">
    <location>
        <position position="59"/>
    </location>
</feature>
<evidence type="ECO:0000313" key="1">
    <source>
        <dbReference type="EMBL" id="CAG8810721.1"/>
    </source>
</evidence>
<name>A0A9N9P764_9GLOM</name>
<gene>
    <name evidence="1" type="ORF">DERYTH_LOCUS25349</name>
</gene>
<sequence length="59" mass="6934">NFDFDSSSEQPSEFPSLFVVNIVFKIKKFDFLNQQFTQRPKKYEESGELLALEILKSQT</sequence>
<dbReference type="AlphaFoldDB" id="A0A9N9P764"/>
<dbReference type="EMBL" id="CAJVPY010046680">
    <property type="protein sequence ID" value="CAG8810721.1"/>
    <property type="molecule type" value="Genomic_DNA"/>
</dbReference>
<dbReference type="Proteomes" id="UP000789405">
    <property type="component" value="Unassembled WGS sequence"/>
</dbReference>
<feature type="non-terminal residue" evidence="1">
    <location>
        <position position="1"/>
    </location>
</feature>
<accession>A0A9N9P764</accession>
<proteinExistence type="predicted"/>
<protein>
    <submittedName>
        <fullName evidence="1">17030_t:CDS:1</fullName>
    </submittedName>
</protein>
<keyword evidence="2" id="KW-1185">Reference proteome</keyword>
<evidence type="ECO:0000313" key="2">
    <source>
        <dbReference type="Proteomes" id="UP000789405"/>
    </source>
</evidence>